<feature type="domain" description="Secretion system C-terminal sorting" evidence="2">
    <location>
        <begin position="1036"/>
        <end position="1107"/>
    </location>
</feature>
<reference evidence="3" key="1">
    <citation type="journal article" date="2014" name="Genome Announc.">
        <title>Draft Genome Sequences of Marine Flavobacterium Nonlabens Strains NR17, NR24, NR27, NR32, NR33, and Ara13.</title>
        <authorList>
            <person name="Nakanishi M."/>
            <person name="Meirelles P."/>
            <person name="Suzuki R."/>
            <person name="Takatani N."/>
            <person name="Mino S."/>
            <person name="Suda W."/>
            <person name="Oshima K."/>
            <person name="Hattori M."/>
            <person name="Ohkuma M."/>
            <person name="Hosokawa M."/>
            <person name="Miyashita K."/>
            <person name="Thompson F.L."/>
            <person name="Niwa A."/>
            <person name="Sawabe T."/>
            <person name="Sawabe T."/>
        </authorList>
    </citation>
    <scope>NUCLEOTIDE SEQUENCE [LARGE SCALE GENOMIC DNA]</scope>
    <source>
        <strain evidence="3">JCM 19294</strain>
    </source>
</reference>
<dbReference type="InterPro" id="IPR026444">
    <property type="entry name" value="Secre_tail"/>
</dbReference>
<dbReference type="eggNOG" id="COG4409">
    <property type="taxonomic scope" value="Bacteria"/>
</dbReference>
<dbReference type="InterPro" id="IPR015943">
    <property type="entry name" value="WD40/YVTN_repeat-like_dom_sf"/>
</dbReference>
<dbReference type="PANTHER" id="PTHR43739:SF5">
    <property type="entry name" value="EXO-ALPHA-SIALIDASE"/>
    <property type="match status" value="1"/>
</dbReference>
<dbReference type="GO" id="GO:0016787">
    <property type="term" value="F:hydrolase activity"/>
    <property type="evidence" value="ECO:0007669"/>
    <property type="project" value="UniProtKB-KW"/>
</dbReference>
<dbReference type="Pfam" id="PF18962">
    <property type="entry name" value="Por_Secre_tail"/>
    <property type="match status" value="1"/>
</dbReference>
<dbReference type="EMBL" id="BBML01000001">
    <property type="protein sequence ID" value="GAK96103.1"/>
    <property type="molecule type" value="Genomic_DNA"/>
</dbReference>
<evidence type="ECO:0000313" key="3">
    <source>
        <dbReference type="EMBL" id="GAK96103.1"/>
    </source>
</evidence>
<dbReference type="PANTHER" id="PTHR43739">
    <property type="entry name" value="XYLOGLUCANASE (EUROFUNG)"/>
    <property type="match status" value="1"/>
</dbReference>
<protein>
    <submittedName>
        <fullName evidence="3">Glycosyl hydrolase</fullName>
    </submittedName>
</protein>
<dbReference type="SUPFAM" id="SSF110296">
    <property type="entry name" value="Oligoxyloglucan reducing end-specific cellobiohydrolase"/>
    <property type="match status" value="2"/>
</dbReference>
<accession>A0A090Q2Z2</accession>
<keyword evidence="1" id="KW-0732">Signal</keyword>
<comment type="caution">
    <text evidence="3">The sequence shown here is derived from an EMBL/GenBank/DDBJ whole genome shotgun (WGS) entry which is preliminary data.</text>
</comment>
<dbReference type="NCBIfam" id="TIGR04183">
    <property type="entry name" value="Por_Secre_tail"/>
    <property type="match status" value="1"/>
</dbReference>
<keyword evidence="4" id="KW-1185">Reference proteome</keyword>
<dbReference type="Gene3D" id="2.60.120.260">
    <property type="entry name" value="Galactose-binding domain-like"/>
    <property type="match status" value="1"/>
</dbReference>
<sequence>MAFSQLGSDAPWMKELQLHKKDGSITLKEIKLAGDAYWQTHDKNKKGSGYKPYMRWLNQMEAFVKPDGTLQSSKEIMDQLNAISVAKSTMMDESNWVPAGPFNYTNTGSWSAGQGRVNTIKVDPNNPSTYYIGAPNGGIWKSTDAGINWTPLSDFIGRIGVSAIEIDPNNSNIIYIGTGDDDAGDSPSIGMLKSTDGGLTFNPTGLVFAGNSRNISEIYVDPNDSNKIFISANNGFYRSTNGGQTVVRTFQGNVKDIKLNHADSNIIYLATDESFYRSTDNGVTFTSVTAGLPLPNNVGRIVIGVTPANSNYVYLLYAQGDMSFGGIYRSTNGGSSFTRRDNGSTDILESSQAWFDLALEVSETDPNSIYTGCLNVWKSTTGGSSFFKINDWNNPTGAAYTHADIHQIRQFGNELFVCSDGGIYKSTDTAVTFTDLTGSAQISQFYRIAVSPTNSADMIGGLQDNGGFTRTNNVWSNYYGADGMDTGINPQNPNVRYGFTQNGGGLYFTTNGISNAGSIGGPEGGNWITPLKTASDGTIYAGYSRLYTVDPSSGFTPVSSSFGSNIDVIEIDPSNNNRIYVGVNTRLFRSDDAGSTFNLVYTDSSNIQAIEVSNTDSNVVYITTSGINGRVLKSTNLGVSFTNITANLPFLGKNTLAHQPLSANDALYVGCTVGIYRLTNSSNQWEPFMNNLPNSNIRDLEINAVDNTLTAATYGRGIWQTAVTVVQAQDDASIQNAALLSGSTISCSSDDVDVTVRNNGQNIISTLDINYTINNGAVVSQTLNTNIPAGSSSTFTLSGIPFTIGDNELNIQIVAPNDQFPGNNNYNLNIIRNQNSVGNDIYSFASRDFLTENADGSSPLWERGVPAGSVLNNAGAGNDSNVYATNLDGDHGNNTIAYLYSGCYDLTSMRNPVVQFDMAFSIELNWDLLYMQYSIDGGISWSVLGTASDPNWYNSSRSPNGQNCFNCVGAQWTGFSTTLSTYSYNLAALSNENSIIFRFVYHSDQLETEEGAVIDNFVVTGTLSNENNTLENSFTIYPNPSKGAFNLRWNNEQSFDYSIYDLSGKLIQSQFNNTGTDHKIDLNNVSQGLYLIKIATKDSVITQKLLIE</sequence>
<dbReference type="CDD" id="cd15482">
    <property type="entry name" value="Sialidase_non-viral"/>
    <property type="match status" value="1"/>
</dbReference>
<dbReference type="GO" id="GO:0010411">
    <property type="term" value="P:xyloglucan metabolic process"/>
    <property type="evidence" value="ECO:0007669"/>
    <property type="project" value="TreeGrafter"/>
</dbReference>
<gene>
    <name evidence="3" type="ORF">JCM19294_2885</name>
</gene>
<evidence type="ECO:0000256" key="1">
    <source>
        <dbReference type="ARBA" id="ARBA00022729"/>
    </source>
</evidence>
<dbReference type="Proteomes" id="UP000029221">
    <property type="component" value="Unassembled WGS sequence"/>
</dbReference>
<organism evidence="3 4">
    <name type="scientific">Nonlabens tegetincola</name>
    <dbReference type="NCBI Taxonomy" id="323273"/>
    <lineage>
        <taxon>Bacteria</taxon>
        <taxon>Pseudomonadati</taxon>
        <taxon>Bacteroidota</taxon>
        <taxon>Flavobacteriia</taxon>
        <taxon>Flavobacteriales</taxon>
        <taxon>Flavobacteriaceae</taxon>
        <taxon>Nonlabens</taxon>
    </lineage>
</organism>
<dbReference type="STRING" id="319236.BST91_10425"/>
<name>A0A090Q2Z2_9FLAO</name>
<dbReference type="AlphaFoldDB" id="A0A090Q2Z2"/>
<dbReference type="InterPro" id="IPR052025">
    <property type="entry name" value="Xyloglucanase_GH74"/>
</dbReference>
<evidence type="ECO:0000313" key="4">
    <source>
        <dbReference type="Proteomes" id="UP000029221"/>
    </source>
</evidence>
<evidence type="ECO:0000259" key="2">
    <source>
        <dbReference type="Pfam" id="PF18962"/>
    </source>
</evidence>
<dbReference type="Gene3D" id="2.130.10.10">
    <property type="entry name" value="YVTN repeat-like/Quinoprotein amine dehydrogenase"/>
    <property type="match status" value="5"/>
</dbReference>
<keyword evidence="3" id="KW-0378">Hydrolase</keyword>
<proteinExistence type="predicted"/>